<feature type="non-terminal residue" evidence="2">
    <location>
        <position position="136"/>
    </location>
</feature>
<dbReference type="AlphaFoldDB" id="X0STJ2"/>
<reference evidence="2" key="1">
    <citation type="journal article" date="2014" name="Front. Microbiol.">
        <title>High frequency of phylogenetically diverse reductive dehalogenase-homologous genes in deep subseafloor sedimentary metagenomes.</title>
        <authorList>
            <person name="Kawai M."/>
            <person name="Futagami T."/>
            <person name="Toyoda A."/>
            <person name="Takaki Y."/>
            <person name="Nishi S."/>
            <person name="Hori S."/>
            <person name="Arai W."/>
            <person name="Tsubouchi T."/>
            <person name="Morono Y."/>
            <person name="Uchiyama I."/>
            <person name="Ito T."/>
            <person name="Fujiyama A."/>
            <person name="Inagaki F."/>
            <person name="Takami H."/>
        </authorList>
    </citation>
    <scope>NUCLEOTIDE SEQUENCE</scope>
    <source>
        <strain evidence="2">Expedition CK06-06</strain>
    </source>
</reference>
<feature type="region of interest" description="Disordered" evidence="1">
    <location>
        <begin position="102"/>
        <end position="136"/>
    </location>
</feature>
<comment type="caution">
    <text evidence="2">The sequence shown here is derived from an EMBL/GenBank/DDBJ whole genome shotgun (WGS) entry which is preliminary data.</text>
</comment>
<feature type="compositionally biased region" description="Basic and acidic residues" evidence="1">
    <location>
        <begin position="106"/>
        <end position="122"/>
    </location>
</feature>
<sequence>MASAADLVQRFHAYEVARENMETLLAAGSVKEMVEYGDSDKYPEIQWQTAVESFYEPITTRMWIRAVCSAQYSDTDGEVQTIELTHWLTDLTKEQLRQIIEQMEEEKERLAQEAKDRQKGPGEEQEQPEQEKQDDG</sequence>
<organism evidence="2">
    <name type="scientific">marine sediment metagenome</name>
    <dbReference type="NCBI Taxonomy" id="412755"/>
    <lineage>
        <taxon>unclassified sequences</taxon>
        <taxon>metagenomes</taxon>
        <taxon>ecological metagenomes</taxon>
    </lineage>
</organism>
<proteinExistence type="predicted"/>
<name>X0STJ2_9ZZZZ</name>
<evidence type="ECO:0000256" key="1">
    <source>
        <dbReference type="SAM" id="MobiDB-lite"/>
    </source>
</evidence>
<accession>X0STJ2</accession>
<dbReference type="EMBL" id="BARS01007167">
    <property type="protein sequence ID" value="GAF79262.1"/>
    <property type="molecule type" value="Genomic_DNA"/>
</dbReference>
<protein>
    <submittedName>
        <fullName evidence="2">Uncharacterized protein</fullName>
    </submittedName>
</protein>
<evidence type="ECO:0000313" key="2">
    <source>
        <dbReference type="EMBL" id="GAF79262.1"/>
    </source>
</evidence>
<gene>
    <name evidence="2" type="ORF">S01H1_13852</name>
</gene>